<organism evidence="2 3">
    <name type="scientific">Streptomyces daqingensis</name>
    <dbReference type="NCBI Taxonomy" id="1472640"/>
    <lineage>
        <taxon>Bacteria</taxon>
        <taxon>Bacillati</taxon>
        <taxon>Actinomycetota</taxon>
        <taxon>Actinomycetes</taxon>
        <taxon>Kitasatosporales</taxon>
        <taxon>Streptomycetaceae</taxon>
        <taxon>Streptomyces</taxon>
    </lineage>
</organism>
<dbReference type="Proteomes" id="UP000631535">
    <property type="component" value="Unassembled WGS sequence"/>
</dbReference>
<sequence length="119" mass="13095">MNEGTHRDHRLLPWPGEDGKPCYLSSDGDGLIDALADEMELMQLRLGAELLDYAGGLLSCQRVQEQELRFLVRRLGEALRDALRVAESRGARLPAPPHRRERANGTDSAASSDGEGGER</sequence>
<evidence type="ECO:0000313" key="3">
    <source>
        <dbReference type="Proteomes" id="UP000631535"/>
    </source>
</evidence>
<gene>
    <name evidence="2" type="ORF">GCM10012287_48500</name>
</gene>
<name>A0ABQ2MQ98_9ACTN</name>
<comment type="caution">
    <text evidence="2">The sequence shown here is derived from an EMBL/GenBank/DDBJ whole genome shotgun (WGS) entry which is preliminary data.</text>
</comment>
<dbReference type="EMBL" id="BMMP01000018">
    <property type="protein sequence ID" value="GGO55979.1"/>
    <property type="molecule type" value="Genomic_DNA"/>
</dbReference>
<protein>
    <submittedName>
        <fullName evidence="2">Uncharacterized protein</fullName>
    </submittedName>
</protein>
<keyword evidence="3" id="KW-1185">Reference proteome</keyword>
<feature type="region of interest" description="Disordered" evidence="1">
    <location>
        <begin position="86"/>
        <end position="119"/>
    </location>
</feature>
<proteinExistence type="predicted"/>
<accession>A0ABQ2MQ98</accession>
<dbReference type="RefSeq" id="WP_229712148.1">
    <property type="nucleotide sequence ID" value="NZ_BMMP01000018.1"/>
</dbReference>
<evidence type="ECO:0000256" key="1">
    <source>
        <dbReference type="SAM" id="MobiDB-lite"/>
    </source>
</evidence>
<evidence type="ECO:0000313" key="2">
    <source>
        <dbReference type="EMBL" id="GGO55979.1"/>
    </source>
</evidence>
<reference evidence="3" key="1">
    <citation type="journal article" date="2019" name="Int. J. Syst. Evol. Microbiol.">
        <title>The Global Catalogue of Microorganisms (GCM) 10K type strain sequencing project: providing services to taxonomists for standard genome sequencing and annotation.</title>
        <authorList>
            <consortium name="The Broad Institute Genomics Platform"/>
            <consortium name="The Broad Institute Genome Sequencing Center for Infectious Disease"/>
            <person name="Wu L."/>
            <person name="Ma J."/>
        </authorList>
    </citation>
    <scope>NUCLEOTIDE SEQUENCE [LARGE SCALE GENOMIC DNA]</scope>
    <source>
        <strain evidence="3">CGMCC 4.7178</strain>
    </source>
</reference>